<protein>
    <recommendedName>
        <fullName evidence="5">LPS export ABC transporter periplasmic protein LptC</fullName>
    </recommendedName>
</protein>
<evidence type="ECO:0000313" key="4">
    <source>
        <dbReference type="Proteomes" id="UP001160301"/>
    </source>
</evidence>
<feature type="chain" id="PRO_5046037057" description="LPS export ABC transporter periplasmic protein LptC" evidence="2">
    <location>
        <begin position="21"/>
        <end position="177"/>
    </location>
</feature>
<feature type="signal peptide" evidence="2">
    <location>
        <begin position="1"/>
        <end position="20"/>
    </location>
</feature>
<dbReference type="PROSITE" id="PS51257">
    <property type="entry name" value="PROKAR_LIPOPROTEIN"/>
    <property type="match status" value="1"/>
</dbReference>
<dbReference type="RefSeq" id="WP_136965437.1">
    <property type="nucleotide sequence ID" value="NZ_JARZHI010000035.1"/>
</dbReference>
<sequence>MKPSWRLLVALALVGGCSSAPPPSTPSATHAAHDPPPARSTPPEDLLVLADLRVLRSNEPYLVLYRNGLLVQRGEVLGTLHSDGTFVDLGGTLAITMNADGTVPIAVGTLVLDEAGVATMRSPDRPPQRMHFDTAGHIVGTERDFHVEGMTLATRRTAMFVFLLPDLLLDARPPRIQ</sequence>
<evidence type="ECO:0000256" key="1">
    <source>
        <dbReference type="SAM" id="MobiDB-lite"/>
    </source>
</evidence>
<comment type="caution">
    <text evidence="3">The sequence shown here is derived from an EMBL/GenBank/DDBJ whole genome shotgun (WGS) entry which is preliminary data.</text>
</comment>
<keyword evidence="2" id="KW-0732">Signal</keyword>
<feature type="region of interest" description="Disordered" evidence="1">
    <location>
        <begin position="19"/>
        <end position="43"/>
    </location>
</feature>
<reference evidence="3 4" key="1">
    <citation type="submission" date="2023-04" db="EMBL/GenBank/DDBJ databases">
        <title>The genome sequence of Polyangium sorediatum DSM14670.</title>
        <authorList>
            <person name="Zhang X."/>
        </authorList>
    </citation>
    <scope>NUCLEOTIDE SEQUENCE [LARGE SCALE GENOMIC DNA]</scope>
    <source>
        <strain evidence="3 4">DSM 14670</strain>
    </source>
</reference>
<gene>
    <name evidence="3" type="ORF">QHF89_30720</name>
</gene>
<dbReference type="Proteomes" id="UP001160301">
    <property type="component" value="Unassembled WGS sequence"/>
</dbReference>
<organism evidence="3 4">
    <name type="scientific">Polyangium sorediatum</name>
    <dbReference type="NCBI Taxonomy" id="889274"/>
    <lineage>
        <taxon>Bacteria</taxon>
        <taxon>Pseudomonadati</taxon>
        <taxon>Myxococcota</taxon>
        <taxon>Polyangia</taxon>
        <taxon>Polyangiales</taxon>
        <taxon>Polyangiaceae</taxon>
        <taxon>Polyangium</taxon>
    </lineage>
</organism>
<accession>A0ABT6P013</accession>
<keyword evidence="4" id="KW-1185">Reference proteome</keyword>
<name>A0ABT6P013_9BACT</name>
<proteinExistence type="predicted"/>
<evidence type="ECO:0000256" key="2">
    <source>
        <dbReference type="SAM" id="SignalP"/>
    </source>
</evidence>
<evidence type="ECO:0008006" key="5">
    <source>
        <dbReference type="Google" id="ProtNLM"/>
    </source>
</evidence>
<evidence type="ECO:0000313" key="3">
    <source>
        <dbReference type="EMBL" id="MDI1433913.1"/>
    </source>
</evidence>
<dbReference type="EMBL" id="JARZHI010000035">
    <property type="protein sequence ID" value="MDI1433913.1"/>
    <property type="molecule type" value="Genomic_DNA"/>
</dbReference>